<feature type="chain" id="PRO_5047300013" evidence="1">
    <location>
        <begin position="21"/>
        <end position="630"/>
    </location>
</feature>
<accession>A0ABU9KYA1</accession>
<feature type="domain" description="LysM" evidence="2">
    <location>
        <begin position="217"/>
        <end position="260"/>
    </location>
</feature>
<dbReference type="Gene3D" id="3.10.350.10">
    <property type="entry name" value="LysM domain"/>
    <property type="match status" value="4"/>
</dbReference>
<gene>
    <name evidence="3" type="ORF">AABB81_00615</name>
</gene>
<sequence length="630" mass="72017">MKNIKLLILLLFFGWSAAFAQDKRFITYKVKEGETIQSISKALSVTPYDLLKLNPDVKDNVSVNDIIIIPNKQYDPLADITNADLRGVGDKDIIVDKFIYHEVLPKETMYSITNSFDVTAEELKRNNRFLSEKGLKIGQVIKIPLKIDDSELKAKEANTQPYLVKPKETKYSISKNFGITIEYLEELNPKIAQNGLQIDDVILVPIESTTMVDDEFLIYEVQKLETMYSITRKFGITEDEMLALNPEVSGGIKEGMLIKVPNNLSLEKPLFVDYIPADTELKIAMMLPFKSKRDSLNFEGDRLLNISTDFYFGALIAIDSLKKQGLSVKMKVFDTENNKQISKKISEEPGLQEFDAIVGPLFLSNVKAVSNNLKYGKPLIISPISTKDHSDIDNNKLVQERASLENHTEEMMDYIKANYENQDLIVIKNTSQRSQEHYDRIIADLQALNPEKEVKVLEPKDGYIKPDEFKVFRDTLERNIVNWFFITDNDPAYLGDVFNNLGVFPEADSLLVFGFEKDRNFNKIDNNFLARVNFHYPSNTFIDYNSAAYKHFETIYRKKYFGRPSSFSVEGFDLTYDLLQRLANDPDLINQGVSERIGTKYDFIENTSGGIINKGVYIIKYDGLSEKVVN</sequence>
<organism evidence="3 4">
    <name type="scientific">Lutimonas vermicola</name>
    <dbReference type="NCBI Taxonomy" id="414288"/>
    <lineage>
        <taxon>Bacteria</taxon>
        <taxon>Pseudomonadati</taxon>
        <taxon>Bacteroidota</taxon>
        <taxon>Flavobacteriia</taxon>
        <taxon>Flavobacteriales</taxon>
        <taxon>Flavobacteriaceae</taxon>
        <taxon>Lutimonas</taxon>
    </lineage>
</organism>
<feature type="domain" description="LysM" evidence="2">
    <location>
        <begin position="26"/>
        <end position="69"/>
    </location>
</feature>
<dbReference type="Pfam" id="PF01476">
    <property type="entry name" value="LysM"/>
    <property type="match status" value="4"/>
</dbReference>
<keyword evidence="4" id="KW-1185">Reference proteome</keyword>
<comment type="caution">
    <text evidence="3">The sequence shown here is derived from an EMBL/GenBank/DDBJ whole genome shotgun (WGS) entry which is preliminary data.</text>
</comment>
<evidence type="ECO:0000259" key="2">
    <source>
        <dbReference type="PROSITE" id="PS51782"/>
    </source>
</evidence>
<dbReference type="InterPro" id="IPR036779">
    <property type="entry name" value="LysM_dom_sf"/>
</dbReference>
<dbReference type="Gene3D" id="3.40.50.2300">
    <property type="match status" value="1"/>
</dbReference>
<dbReference type="PROSITE" id="PS51782">
    <property type="entry name" value="LYSM"/>
    <property type="match status" value="4"/>
</dbReference>
<dbReference type="SUPFAM" id="SSF53822">
    <property type="entry name" value="Periplasmic binding protein-like I"/>
    <property type="match status" value="1"/>
</dbReference>
<keyword evidence="1" id="KW-0732">Signal</keyword>
<feature type="signal peptide" evidence="1">
    <location>
        <begin position="1"/>
        <end position="20"/>
    </location>
</feature>
<evidence type="ECO:0000313" key="3">
    <source>
        <dbReference type="EMBL" id="MEL4454379.1"/>
    </source>
</evidence>
<dbReference type="EMBL" id="JBCDNA010000001">
    <property type="protein sequence ID" value="MEL4454379.1"/>
    <property type="molecule type" value="Genomic_DNA"/>
</dbReference>
<dbReference type="Proteomes" id="UP001474120">
    <property type="component" value="Unassembled WGS sequence"/>
</dbReference>
<dbReference type="InterPro" id="IPR028082">
    <property type="entry name" value="Peripla_BP_I"/>
</dbReference>
<dbReference type="InterPro" id="IPR018392">
    <property type="entry name" value="LysM"/>
</dbReference>
<evidence type="ECO:0000313" key="4">
    <source>
        <dbReference type="Proteomes" id="UP001474120"/>
    </source>
</evidence>
<feature type="domain" description="LysM" evidence="2">
    <location>
        <begin position="99"/>
        <end position="143"/>
    </location>
</feature>
<proteinExistence type="predicted"/>
<evidence type="ECO:0000256" key="1">
    <source>
        <dbReference type="SAM" id="SignalP"/>
    </source>
</evidence>
<name>A0ABU9KYA1_9FLAO</name>
<dbReference type="PANTHER" id="PTHR33734:SF22">
    <property type="entry name" value="MEMBRANE-BOUND LYTIC MUREIN TRANSGLYCOSYLASE D"/>
    <property type="match status" value="1"/>
</dbReference>
<dbReference type="SMART" id="SM00257">
    <property type="entry name" value="LysM"/>
    <property type="match status" value="4"/>
</dbReference>
<reference evidence="3 4" key="1">
    <citation type="submission" date="2024-04" db="EMBL/GenBank/DDBJ databases">
        <title>whole genome sequencing of Lutimonas vermicola strain IMCC1616.</title>
        <authorList>
            <person name="Bae S.S."/>
        </authorList>
    </citation>
    <scope>NUCLEOTIDE SEQUENCE [LARGE SCALE GENOMIC DNA]</scope>
    <source>
        <strain evidence="3 4">IMCC1616</strain>
    </source>
</reference>
<protein>
    <submittedName>
        <fullName evidence="3">LysM peptidoglycan-binding domain-containing protein</fullName>
    </submittedName>
</protein>
<dbReference type="RefSeq" id="WP_342157910.1">
    <property type="nucleotide sequence ID" value="NZ_JBCDNA010000001.1"/>
</dbReference>
<feature type="domain" description="LysM" evidence="2">
    <location>
        <begin position="160"/>
        <end position="204"/>
    </location>
</feature>
<dbReference type="CDD" id="cd00118">
    <property type="entry name" value="LysM"/>
    <property type="match status" value="4"/>
</dbReference>
<dbReference type="SUPFAM" id="SSF54106">
    <property type="entry name" value="LysM domain"/>
    <property type="match status" value="4"/>
</dbReference>
<dbReference type="PANTHER" id="PTHR33734">
    <property type="entry name" value="LYSM DOMAIN-CONTAINING GPI-ANCHORED PROTEIN 2"/>
    <property type="match status" value="1"/>
</dbReference>